<dbReference type="PANTHER" id="PTHR16453:SF9">
    <property type="entry name" value="GATOR COMPLEX PROTEIN MIOS"/>
    <property type="match status" value="1"/>
</dbReference>
<dbReference type="SUPFAM" id="SSF50978">
    <property type="entry name" value="WD40 repeat-like"/>
    <property type="match status" value="1"/>
</dbReference>
<dbReference type="InterPro" id="IPR037593">
    <property type="entry name" value="MIOS/Sea4"/>
</dbReference>
<dbReference type="OrthoDB" id="341486at2759"/>
<dbReference type="Gene3D" id="2.130.10.10">
    <property type="entry name" value="YVTN repeat-like/Quinoprotein amine dehydrogenase"/>
    <property type="match status" value="2"/>
</dbReference>
<evidence type="ECO:0000313" key="8">
    <source>
        <dbReference type="Proteomes" id="UP000193218"/>
    </source>
</evidence>
<dbReference type="InParanoid" id="A0A1Y1U9T0"/>
<dbReference type="SUPFAM" id="SSF75712">
    <property type="entry name" value="Rad50 coiled-coil Zn hook"/>
    <property type="match status" value="1"/>
</dbReference>
<reference evidence="7 8" key="1">
    <citation type="submission" date="2017-03" db="EMBL/GenBank/DDBJ databases">
        <title>Widespread Adenine N6-methylation of Active Genes in Fungi.</title>
        <authorList>
            <consortium name="DOE Joint Genome Institute"/>
            <person name="Mondo S.J."/>
            <person name="Dannebaum R.O."/>
            <person name="Kuo R.C."/>
            <person name="Louie K.B."/>
            <person name="Bewick A.J."/>
            <person name="Labutti K."/>
            <person name="Haridas S."/>
            <person name="Kuo A."/>
            <person name="Salamov A."/>
            <person name="Ahrendt S.R."/>
            <person name="Lau R."/>
            <person name="Bowen B.P."/>
            <person name="Lipzen A."/>
            <person name="Sullivan W."/>
            <person name="Andreopoulos W.B."/>
            <person name="Clum A."/>
            <person name="Lindquist E."/>
            <person name="Daum C."/>
            <person name="Northen T.R."/>
            <person name="Ramamoorthy G."/>
            <person name="Schmitz R.J."/>
            <person name="Gryganskyi A."/>
            <person name="Culley D."/>
            <person name="Magnuson J."/>
            <person name="James T.Y."/>
            <person name="O'Malley M.A."/>
            <person name="Stajich J.E."/>
            <person name="Spatafora J.W."/>
            <person name="Visel A."/>
            <person name="Grigoriev I.V."/>
        </authorList>
    </citation>
    <scope>NUCLEOTIDE SEQUENCE [LARGE SCALE GENOMIC DNA]</scope>
    <source>
        <strain evidence="7 8">NRRL Y-17943</strain>
    </source>
</reference>
<feature type="domain" description="GATOR2 complex protein MIO zinc-ribbon like" evidence="5">
    <location>
        <begin position="951"/>
        <end position="1064"/>
    </location>
</feature>
<keyword evidence="3" id="KW-0677">Repeat</keyword>
<comment type="similarity">
    <text evidence="1">Belongs to the WD repeat mio family.</text>
</comment>
<organism evidence="7 8">
    <name type="scientific">Kockovaella imperatae</name>
    <dbReference type="NCBI Taxonomy" id="4999"/>
    <lineage>
        <taxon>Eukaryota</taxon>
        <taxon>Fungi</taxon>
        <taxon>Dikarya</taxon>
        <taxon>Basidiomycota</taxon>
        <taxon>Agaricomycotina</taxon>
        <taxon>Tremellomycetes</taxon>
        <taxon>Tremellales</taxon>
        <taxon>Cuniculitremaceae</taxon>
        <taxon>Kockovaella</taxon>
    </lineage>
</organism>
<dbReference type="PANTHER" id="PTHR16453">
    <property type="entry name" value="WD40 DOMAIN-CONTAINING PROTEIN MIO FAMILY MEMBER"/>
    <property type="match status" value="1"/>
</dbReference>
<dbReference type="CDD" id="cd16691">
    <property type="entry name" value="mRING-H2-C3H3C2_Mio"/>
    <property type="match status" value="1"/>
</dbReference>
<evidence type="ECO:0000256" key="1">
    <source>
        <dbReference type="ARBA" id="ARBA00009713"/>
    </source>
</evidence>
<dbReference type="InterPro" id="IPR015943">
    <property type="entry name" value="WD40/YVTN_repeat-like_dom_sf"/>
</dbReference>
<dbReference type="SMART" id="SM00320">
    <property type="entry name" value="WD40"/>
    <property type="match status" value="3"/>
</dbReference>
<evidence type="ECO:0000256" key="2">
    <source>
        <dbReference type="ARBA" id="ARBA00022574"/>
    </source>
</evidence>
<dbReference type="InterPro" id="IPR031488">
    <property type="entry name" value="Zn_ribbon_mio"/>
</dbReference>
<sequence>MALSGSFRATLAEPIPSDPPRFVVGGQTGSASGDVKMYEWHRTRGEMRLLGLQTDVGQLRAVAWSPLPTHRHIVAAGLSTGRTLIISLSPQTLSVNVPANLGTPSSSTSTSTAAVLALKNPRSSTCVAFSPLDPNYLATGYDRHRSDYSLLVWDISAAMSLIPPDTQSAWHRPLERLEVTTARTTTGGLSEDSKPTEPRHIQQYCASEQVNDVAFLPSAYNILASTNNKQIRMFDLRAPNSGQTPDPSNNHVSMQWITRAVQSLSPDPSAPYRFASYESSNSGSTVRMWDTRKSGAELLSLDISGAILGISWAQGGSGVSRLGVGTKDGVSVWEVINGRTVGDDGTHEWTSLGEMKQVIRAKQNLQSFTFSQSSDKHRPDIFFVLKDGSLNVGSLSSAPKVASGARGDMAIVSKDAIVVDPRISTDAASDEQSLDSEDEGGTITRANPFQLQPARVSTILAEAQSSRPVSPAPSTLLRGMRRGPPLDPEDGIHRDLMRSEHLDWRSWQRLLRSEMGRIMQRRAAEGYGVSNLQLNAAIATKYPGSERLAGVWEFVDHLIQVMNPKTSRDRSINLSHAGIYAIWTGQDLSKPTPVSPPASIRSQSTLLSESTELRNPSLTPTAREPVKQNSAAWTSLRHTQHQMPARSTPNVPQVSHTPPWSRYDAALDHEFSAAVENLSRHRDDGKRAQRLPSSSKIAQRSIILAVCGDKGSDEIHRLIEDGNRTKASCLAYFSGEEEFAIRILLHSSNSNHRLLGTTLAGFLQNTQSTRGTSSFFEEHWQTLVARVDDPYMRAVLSKVAGEGWDSVMEEEAMPLLDRLAIAVHNVNDQELGDFLSNRYSRFSRSTLPNLSNFLALLGFTSPSIQGFQRYLERTGDLQTVALLSVFFPQSRLSQREQETIRHWTEAYRSLLDSWGMWGERIDLDTRRMEIGKMLGEDRVAEEDLGSGKGICPVCSNALSKAHEEHLQGATKNRVPPKQRQANCTYCGQALPRCVICLRHVESMHRDDWDEWVDIGDTIDQAYVCCLTCRHGGHANHILPWFEGEQGEGGNSVCPVSGCDCHCAEI</sequence>
<dbReference type="Pfam" id="PF21719">
    <property type="entry name" value="MIOS_a-sol"/>
    <property type="match status" value="1"/>
</dbReference>
<proteinExistence type="inferred from homology"/>
<dbReference type="RefSeq" id="XP_021869030.1">
    <property type="nucleotide sequence ID" value="XM_022013826.1"/>
</dbReference>
<dbReference type="InterPro" id="IPR036322">
    <property type="entry name" value="WD40_repeat_dom_sf"/>
</dbReference>
<comment type="caution">
    <text evidence="7">The sequence shown here is derived from an EMBL/GenBank/DDBJ whole genome shotgun (WGS) entry which is preliminary data.</text>
</comment>
<dbReference type="GeneID" id="33555634"/>
<feature type="region of interest" description="Disordered" evidence="4">
    <location>
        <begin position="590"/>
        <end position="627"/>
    </location>
</feature>
<evidence type="ECO:0000313" key="7">
    <source>
        <dbReference type="EMBL" id="ORX34788.1"/>
    </source>
</evidence>
<dbReference type="AlphaFoldDB" id="A0A1Y1U9T0"/>
<feature type="region of interest" description="Disordered" evidence="4">
    <location>
        <begin position="462"/>
        <end position="492"/>
    </location>
</feature>
<dbReference type="Pfam" id="PF21720">
    <property type="entry name" value="MIOS_WD40"/>
    <property type="match status" value="1"/>
</dbReference>
<feature type="domain" description="MIOS-like alpha-solenoid" evidence="6">
    <location>
        <begin position="694"/>
        <end position="823"/>
    </location>
</feature>
<evidence type="ECO:0000256" key="4">
    <source>
        <dbReference type="SAM" id="MobiDB-lite"/>
    </source>
</evidence>
<dbReference type="STRING" id="4999.A0A1Y1U9T0"/>
<keyword evidence="8" id="KW-1185">Reference proteome</keyword>
<gene>
    <name evidence="7" type="ORF">BD324DRAFT_593880</name>
</gene>
<dbReference type="Proteomes" id="UP000193218">
    <property type="component" value="Unassembled WGS sequence"/>
</dbReference>
<evidence type="ECO:0000259" key="5">
    <source>
        <dbReference type="Pfam" id="PF17034"/>
    </source>
</evidence>
<name>A0A1Y1U9T0_9TREE</name>
<dbReference type="EMBL" id="NBSH01000013">
    <property type="protein sequence ID" value="ORX34788.1"/>
    <property type="molecule type" value="Genomic_DNA"/>
</dbReference>
<feature type="region of interest" description="Disordered" evidence="4">
    <location>
        <begin position="424"/>
        <end position="445"/>
    </location>
</feature>
<evidence type="ECO:0000259" key="6">
    <source>
        <dbReference type="Pfam" id="PF21719"/>
    </source>
</evidence>
<accession>A0A1Y1U9T0</accession>
<protein>
    <submittedName>
        <fullName evidence="7">Uncharacterized protein</fullName>
    </submittedName>
</protein>
<feature type="compositionally biased region" description="Acidic residues" evidence="4">
    <location>
        <begin position="428"/>
        <end position="440"/>
    </location>
</feature>
<evidence type="ECO:0000256" key="3">
    <source>
        <dbReference type="ARBA" id="ARBA00022737"/>
    </source>
</evidence>
<dbReference type="GO" id="GO:1904263">
    <property type="term" value="P:positive regulation of TORC1 signaling"/>
    <property type="evidence" value="ECO:0007669"/>
    <property type="project" value="TreeGrafter"/>
</dbReference>
<dbReference type="InterPro" id="IPR049092">
    <property type="entry name" value="MIOS_a-sol"/>
</dbReference>
<dbReference type="Pfam" id="PF17034">
    <property type="entry name" value="zinc_ribbon_16"/>
    <property type="match status" value="1"/>
</dbReference>
<dbReference type="InterPro" id="IPR001680">
    <property type="entry name" value="WD40_rpt"/>
</dbReference>
<keyword evidence="2" id="KW-0853">WD repeat</keyword>
<dbReference type="GO" id="GO:0005737">
    <property type="term" value="C:cytoplasm"/>
    <property type="evidence" value="ECO:0007669"/>
    <property type="project" value="TreeGrafter"/>
</dbReference>